<sequence>MKFFDFKYGIKQETDEEKEENVILMKESEDKALGFLLSLIRSIQRESIVIVKKIELQILTNLHVLDFPESKKHNFGIMSVCEHDYSKTIRATGMKFGM</sequence>
<reference evidence="1 2" key="1">
    <citation type="journal article" date="2019" name="Sci. Rep.">
        <title>Orb-weaving spider Araneus ventricosus genome elucidates the spidroin gene catalogue.</title>
        <authorList>
            <person name="Kono N."/>
            <person name="Nakamura H."/>
            <person name="Ohtoshi R."/>
            <person name="Moran D.A.P."/>
            <person name="Shinohara A."/>
            <person name="Yoshida Y."/>
            <person name="Fujiwara M."/>
            <person name="Mori M."/>
            <person name="Tomita M."/>
            <person name="Arakawa K."/>
        </authorList>
    </citation>
    <scope>NUCLEOTIDE SEQUENCE [LARGE SCALE GENOMIC DNA]</scope>
</reference>
<protein>
    <submittedName>
        <fullName evidence="1">Uncharacterized protein</fullName>
    </submittedName>
</protein>
<dbReference type="Proteomes" id="UP000499080">
    <property type="component" value="Unassembled WGS sequence"/>
</dbReference>
<evidence type="ECO:0000313" key="2">
    <source>
        <dbReference type="Proteomes" id="UP000499080"/>
    </source>
</evidence>
<comment type="caution">
    <text evidence="1">The sequence shown here is derived from an EMBL/GenBank/DDBJ whole genome shotgun (WGS) entry which is preliminary data.</text>
</comment>
<organism evidence="1 2">
    <name type="scientific">Araneus ventricosus</name>
    <name type="common">Orbweaver spider</name>
    <name type="synonym">Epeira ventricosa</name>
    <dbReference type="NCBI Taxonomy" id="182803"/>
    <lineage>
        <taxon>Eukaryota</taxon>
        <taxon>Metazoa</taxon>
        <taxon>Ecdysozoa</taxon>
        <taxon>Arthropoda</taxon>
        <taxon>Chelicerata</taxon>
        <taxon>Arachnida</taxon>
        <taxon>Araneae</taxon>
        <taxon>Araneomorphae</taxon>
        <taxon>Entelegynae</taxon>
        <taxon>Araneoidea</taxon>
        <taxon>Araneidae</taxon>
        <taxon>Araneus</taxon>
    </lineage>
</organism>
<evidence type="ECO:0000313" key="1">
    <source>
        <dbReference type="EMBL" id="GBM66404.1"/>
    </source>
</evidence>
<dbReference type="EMBL" id="BGPR01002024">
    <property type="protein sequence ID" value="GBM66404.1"/>
    <property type="molecule type" value="Genomic_DNA"/>
</dbReference>
<accession>A0A4Y2HLX8</accession>
<dbReference type="AlphaFoldDB" id="A0A4Y2HLX8"/>
<name>A0A4Y2HLX8_ARAVE</name>
<gene>
    <name evidence="1" type="ORF">AVEN_13001_1</name>
</gene>
<dbReference type="OrthoDB" id="1046782at2759"/>
<proteinExistence type="predicted"/>
<keyword evidence="2" id="KW-1185">Reference proteome</keyword>